<dbReference type="Gene3D" id="3.40.50.620">
    <property type="entry name" value="HUPs"/>
    <property type="match status" value="1"/>
</dbReference>
<protein>
    <recommendedName>
        <fullName evidence="3">Universal stress protein</fullName>
    </recommendedName>
</protein>
<evidence type="ECO:0000313" key="1">
    <source>
        <dbReference type="EMBL" id="MFC6334404.1"/>
    </source>
</evidence>
<dbReference type="InterPro" id="IPR014729">
    <property type="entry name" value="Rossmann-like_a/b/a_fold"/>
</dbReference>
<evidence type="ECO:0000313" key="2">
    <source>
        <dbReference type="Proteomes" id="UP001596233"/>
    </source>
</evidence>
<dbReference type="PANTHER" id="PTHR45569:SF1">
    <property type="entry name" value="SENSOR PROTEIN KDPD"/>
    <property type="match status" value="1"/>
</dbReference>
<dbReference type="EMBL" id="JBHSTE010000006">
    <property type="protein sequence ID" value="MFC6334404.1"/>
    <property type="molecule type" value="Genomic_DNA"/>
</dbReference>
<name>A0ABW1VA74_9BACL</name>
<sequence length="141" mass="16164">MTNDEKILVCVRNMANGEQLIRRGGELSQMLHCPLYVLNITSGQTETPTQEQKKDTEFWQRKCEEWGATLIVESFDNKKINEVIAETASRYHITQLIIGQPGQTRWQEIMHGCFVNDLLSLLTEVDVHVVAVQRLNDEVHA</sequence>
<dbReference type="SUPFAM" id="SSF52402">
    <property type="entry name" value="Adenine nucleotide alpha hydrolases-like"/>
    <property type="match status" value="1"/>
</dbReference>
<comment type="caution">
    <text evidence="1">The sequence shown here is derived from an EMBL/GenBank/DDBJ whole genome shotgun (WGS) entry which is preliminary data.</text>
</comment>
<organism evidence="1 2">
    <name type="scientific">Paenibacillus septentrionalis</name>
    <dbReference type="NCBI Taxonomy" id="429342"/>
    <lineage>
        <taxon>Bacteria</taxon>
        <taxon>Bacillati</taxon>
        <taxon>Bacillota</taxon>
        <taxon>Bacilli</taxon>
        <taxon>Bacillales</taxon>
        <taxon>Paenibacillaceae</taxon>
        <taxon>Paenibacillus</taxon>
    </lineage>
</organism>
<dbReference type="Proteomes" id="UP001596233">
    <property type="component" value="Unassembled WGS sequence"/>
</dbReference>
<dbReference type="PANTHER" id="PTHR45569">
    <property type="entry name" value="SENSOR PROTEIN KDPD"/>
    <property type="match status" value="1"/>
</dbReference>
<keyword evidence="2" id="KW-1185">Reference proteome</keyword>
<proteinExistence type="predicted"/>
<gene>
    <name evidence="1" type="ORF">ACFP56_17385</name>
</gene>
<reference evidence="2" key="1">
    <citation type="journal article" date="2019" name="Int. J. Syst. Evol. Microbiol.">
        <title>The Global Catalogue of Microorganisms (GCM) 10K type strain sequencing project: providing services to taxonomists for standard genome sequencing and annotation.</title>
        <authorList>
            <consortium name="The Broad Institute Genomics Platform"/>
            <consortium name="The Broad Institute Genome Sequencing Center for Infectious Disease"/>
            <person name="Wu L."/>
            <person name="Ma J."/>
        </authorList>
    </citation>
    <scope>NUCLEOTIDE SEQUENCE [LARGE SCALE GENOMIC DNA]</scope>
    <source>
        <strain evidence="2">PCU 280</strain>
    </source>
</reference>
<accession>A0ABW1VA74</accession>
<dbReference type="InterPro" id="IPR052023">
    <property type="entry name" value="Histidine_kinase_KdpD"/>
</dbReference>
<evidence type="ECO:0008006" key="3">
    <source>
        <dbReference type="Google" id="ProtNLM"/>
    </source>
</evidence>
<dbReference type="RefSeq" id="WP_379236899.1">
    <property type="nucleotide sequence ID" value="NZ_JBHSTE010000006.1"/>
</dbReference>